<accession>A0A1I7S7C9</accession>
<dbReference type="WBParaSite" id="BXY_0891800.1">
    <property type="protein sequence ID" value="BXY_0891800.1"/>
    <property type="gene ID" value="BXY_0891800"/>
</dbReference>
<dbReference type="Proteomes" id="UP000659654">
    <property type="component" value="Unassembled WGS sequence"/>
</dbReference>
<dbReference type="Proteomes" id="UP000582659">
    <property type="component" value="Unassembled WGS sequence"/>
</dbReference>
<organism evidence="3 5">
    <name type="scientific">Bursaphelenchus xylophilus</name>
    <name type="common">Pinewood nematode worm</name>
    <name type="synonym">Aphelenchoides xylophilus</name>
    <dbReference type="NCBI Taxonomy" id="6326"/>
    <lineage>
        <taxon>Eukaryota</taxon>
        <taxon>Metazoa</taxon>
        <taxon>Ecdysozoa</taxon>
        <taxon>Nematoda</taxon>
        <taxon>Chromadorea</taxon>
        <taxon>Rhabditida</taxon>
        <taxon>Tylenchina</taxon>
        <taxon>Tylenchomorpha</taxon>
        <taxon>Aphelenchoidea</taxon>
        <taxon>Aphelenchoididae</taxon>
        <taxon>Bursaphelenchus</taxon>
    </lineage>
</organism>
<sequence>MLIGTHSDGNRHCMKKIKIGTVGLAKCGGLGPAIFEDDVESTLLAAADISVAASDRAWRWGPRRLSSAQTAAKQARPLEAAKKRKKIRRAHLITCSFFSLSHPLLGQPAGTFNPQL</sequence>
<protein>
    <submittedName>
        <fullName evidence="1">(pine wood nematode) hypothetical protein</fullName>
    </submittedName>
</protein>
<dbReference type="AlphaFoldDB" id="A0A1I7S7C9"/>
<name>A0A1I7S7C9_BURXY</name>
<reference evidence="2" key="2">
    <citation type="submission" date="2020-08" db="EMBL/GenBank/DDBJ databases">
        <authorList>
            <person name="Kikuchi T."/>
        </authorList>
    </citation>
    <scope>NUCLEOTIDE SEQUENCE</scope>
    <source>
        <strain evidence="1">Ka4C1</strain>
    </source>
</reference>
<evidence type="ECO:0000313" key="1">
    <source>
        <dbReference type="EMBL" id="CAD5209665.1"/>
    </source>
</evidence>
<proteinExistence type="predicted"/>
<dbReference type="EMBL" id="CAJFDI010000001">
    <property type="protein sequence ID" value="CAD5209665.1"/>
    <property type="molecule type" value="Genomic_DNA"/>
</dbReference>
<dbReference type="EMBL" id="CAJFCV020000001">
    <property type="protein sequence ID" value="CAG9084921.1"/>
    <property type="molecule type" value="Genomic_DNA"/>
</dbReference>
<gene>
    <name evidence="1" type="ORF">BXYJ_LOCUS1549</name>
</gene>
<reference evidence="5" key="1">
    <citation type="submission" date="2016-11" db="UniProtKB">
        <authorList>
            <consortium name="WormBaseParasite"/>
        </authorList>
    </citation>
    <scope>IDENTIFICATION</scope>
</reference>
<evidence type="ECO:0000313" key="3">
    <source>
        <dbReference type="Proteomes" id="UP000095284"/>
    </source>
</evidence>
<dbReference type="Proteomes" id="UP000095284">
    <property type="component" value="Unplaced"/>
</dbReference>
<keyword evidence="4" id="KW-1185">Reference proteome</keyword>
<evidence type="ECO:0000313" key="2">
    <source>
        <dbReference type="EMBL" id="CAG9084921.1"/>
    </source>
</evidence>
<evidence type="ECO:0000313" key="4">
    <source>
        <dbReference type="Proteomes" id="UP000659654"/>
    </source>
</evidence>
<evidence type="ECO:0000313" key="5">
    <source>
        <dbReference type="WBParaSite" id="BXY_0891800.1"/>
    </source>
</evidence>